<dbReference type="PANTHER" id="PTHR43116">
    <property type="entry name" value="PEPTIDE CHAIN RELEASE FACTOR 2"/>
    <property type="match status" value="1"/>
</dbReference>
<dbReference type="RefSeq" id="XP_008862121.1">
    <property type="nucleotide sequence ID" value="XM_008863899.1"/>
</dbReference>
<evidence type="ECO:0000256" key="2">
    <source>
        <dbReference type="ARBA" id="ARBA00022917"/>
    </source>
</evidence>
<dbReference type="InterPro" id="IPR005139">
    <property type="entry name" value="PCRF"/>
</dbReference>
<dbReference type="InterPro" id="IPR004374">
    <property type="entry name" value="PrfB"/>
</dbReference>
<dbReference type="FunFam" id="3.30.160.20:FF:000004">
    <property type="entry name" value="Peptide chain release factor 1"/>
    <property type="match status" value="1"/>
</dbReference>
<evidence type="ECO:0000256" key="1">
    <source>
        <dbReference type="ARBA" id="ARBA00010835"/>
    </source>
</evidence>
<dbReference type="PROSITE" id="PS00745">
    <property type="entry name" value="RF_PROK_I"/>
    <property type="match status" value="1"/>
</dbReference>
<sequence length="416" mass="46077">MRAPLPRAGLQPLWQAIGSWTRCSCRPVSTESIRSTKVLLSDFADKHQSASSTVSLIQQVLTTPQHAADLSRLREATSHSTLWEDPVEAAGLLQQLSVLEKRDAVAAQLLQTLNDTKELFDMAMDENDVNLLRDCVETVGAADVTAKALRAELLLSEPTDSSSCFLEIHAGAGGTESGDWVEMLLRMYSRWTESHPDGYRVEVVHAVLGEEAGYRSVCLRIEGSYAYGWLKTEGGVHRLVRISPFDNQSRRHTSFAQVRVFPLAVHGGAKATAAAMEIFAKDLRIDTYRASGPGGQHVNKTESAIRITHLPTNIVVQCQSDRSQHRNKDTAMDMLRARLLQLELLKEDEEKKKYTQGLGDNTWGSQIRSYVLHPYKMVKDHRTNMSTSDAKGVLDGDISPFIQEVLLATASIKPPT</sequence>
<protein>
    <submittedName>
        <fullName evidence="4">Peptide chain release factor 2</fullName>
    </submittedName>
</protein>
<dbReference type="NCBIfam" id="TIGR00020">
    <property type="entry name" value="prfB"/>
    <property type="match status" value="1"/>
</dbReference>
<dbReference type="Gene3D" id="1.20.58.410">
    <property type="entry name" value="Release factor"/>
    <property type="match status" value="1"/>
</dbReference>
<dbReference type="VEuPathDB" id="FungiDB:H310_00928"/>
<dbReference type="OrthoDB" id="2019491at2759"/>
<name>A0A024UPE4_9STRA</name>
<comment type="similarity">
    <text evidence="1">Belongs to the prokaryotic/mitochondrial release factor family.</text>
</comment>
<dbReference type="Gene3D" id="3.30.70.1660">
    <property type="match status" value="1"/>
</dbReference>
<gene>
    <name evidence="4" type="ORF">H310_00928</name>
</gene>
<proteinExistence type="inferred from homology"/>
<dbReference type="GeneID" id="20077978"/>
<dbReference type="InterPro" id="IPR045853">
    <property type="entry name" value="Pep_chain_release_fac_I_sf"/>
</dbReference>
<dbReference type="GO" id="GO:0016149">
    <property type="term" value="F:translation release factor activity, codon specific"/>
    <property type="evidence" value="ECO:0007669"/>
    <property type="project" value="InterPro"/>
</dbReference>
<dbReference type="EMBL" id="KI913953">
    <property type="protein sequence ID" value="ETW08316.1"/>
    <property type="molecule type" value="Genomic_DNA"/>
</dbReference>
<dbReference type="STRING" id="157072.A0A024UPE4"/>
<evidence type="ECO:0000259" key="3">
    <source>
        <dbReference type="PROSITE" id="PS00745"/>
    </source>
</evidence>
<dbReference type="Pfam" id="PF00472">
    <property type="entry name" value="RF-1"/>
    <property type="match status" value="1"/>
</dbReference>
<dbReference type="HAMAP" id="MF_00094">
    <property type="entry name" value="Rel_fac_2"/>
    <property type="match status" value="1"/>
</dbReference>
<dbReference type="Gene3D" id="3.30.160.20">
    <property type="match status" value="1"/>
</dbReference>
<keyword evidence="2" id="KW-0648">Protein biosynthesis</keyword>
<dbReference type="AlphaFoldDB" id="A0A024UPE4"/>
<dbReference type="SUPFAM" id="SSF75620">
    <property type="entry name" value="Release factor"/>
    <property type="match status" value="1"/>
</dbReference>
<organism evidence="4">
    <name type="scientific">Aphanomyces invadans</name>
    <dbReference type="NCBI Taxonomy" id="157072"/>
    <lineage>
        <taxon>Eukaryota</taxon>
        <taxon>Sar</taxon>
        <taxon>Stramenopiles</taxon>
        <taxon>Oomycota</taxon>
        <taxon>Saprolegniomycetes</taxon>
        <taxon>Saprolegniales</taxon>
        <taxon>Verrucalvaceae</taxon>
        <taxon>Aphanomyces</taxon>
    </lineage>
</organism>
<dbReference type="eggNOG" id="KOG2726">
    <property type="taxonomic scope" value="Eukaryota"/>
</dbReference>
<dbReference type="InterPro" id="IPR000352">
    <property type="entry name" value="Pep_chain_release_fac_I"/>
</dbReference>
<reference evidence="4" key="1">
    <citation type="submission" date="2013-12" db="EMBL/GenBank/DDBJ databases">
        <title>The Genome Sequence of Aphanomyces invadans NJM9701.</title>
        <authorList>
            <consortium name="The Broad Institute Genomics Platform"/>
            <person name="Russ C."/>
            <person name="Tyler B."/>
            <person name="van West P."/>
            <person name="Dieguez-Uribeondo J."/>
            <person name="Young S.K."/>
            <person name="Zeng Q."/>
            <person name="Gargeya S."/>
            <person name="Fitzgerald M."/>
            <person name="Abouelleil A."/>
            <person name="Alvarado L."/>
            <person name="Chapman S.B."/>
            <person name="Gainer-Dewar J."/>
            <person name="Goldberg J."/>
            <person name="Griggs A."/>
            <person name="Gujja S."/>
            <person name="Hansen M."/>
            <person name="Howarth C."/>
            <person name="Imamovic A."/>
            <person name="Ireland A."/>
            <person name="Larimer J."/>
            <person name="McCowan C."/>
            <person name="Murphy C."/>
            <person name="Pearson M."/>
            <person name="Poon T.W."/>
            <person name="Priest M."/>
            <person name="Roberts A."/>
            <person name="Saif S."/>
            <person name="Shea T."/>
            <person name="Sykes S."/>
            <person name="Wortman J."/>
            <person name="Nusbaum C."/>
            <person name="Birren B."/>
        </authorList>
    </citation>
    <scope>NUCLEOTIDE SEQUENCE [LARGE SCALE GENOMIC DNA]</scope>
    <source>
        <strain evidence="4">NJM9701</strain>
    </source>
</reference>
<dbReference type="GO" id="GO:0005737">
    <property type="term" value="C:cytoplasm"/>
    <property type="evidence" value="ECO:0007669"/>
    <property type="project" value="InterPro"/>
</dbReference>
<dbReference type="PANTHER" id="PTHR43116:SF3">
    <property type="entry name" value="CLASS I PEPTIDE CHAIN RELEASE FACTOR"/>
    <property type="match status" value="1"/>
</dbReference>
<feature type="domain" description="Prokaryotic-type class I peptide chain release factors" evidence="3">
    <location>
        <begin position="289"/>
        <end position="305"/>
    </location>
</feature>
<evidence type="ECO:0000313" key="4">
    <source>
        <dbReference type="EMBL" id="ETW08316.1"/>
    </source>
</evidence>
<dbReference type="Pfam" id="PF03462">
    <property type="entry name" value="PCRF"/>
    <property type="match status" value="1"/>
</dbReference>
<accession>A0A024UPE4</accession>
<dbReference type="SMART" id="SM00937">
    <property type="entry name" value="PCRF"/>
    <property type="match status" value="1"/>
</dbReference>